<name>A0ABS2PT34_9STRE</name>
<dbReference type="PANTHER" id="PTHR43479:SF7">
    <property type="entry name" value="TETR-FAMILY TRANSCRIPTIONAL REGULATOR"/>
    <property type="match status" value="1"/>
</dbReference>
<protein>
    <submittedName>
        <fullName evidence="4">AcrR family transcriptional regulator</fullName>
    </submittedName>
</protein>
<gene>
    <name evidence="4" type="ORF">JOC28_000976</name>
</gene>
<dbReference type="PROSITE" id="PS50977">
    <property type="entry name" value="HTH_TETR_2"/>
    <property type="match status" value="1"/>
</dbReference>
<evidence type="ECO:0000256" key="2">
    <source>
        <dbReference type="PROSITE-ProRule" id="PRU00335"/>
    </source>
</evidence>
<dbReference type="InterPro" id="IPR001647">
    <property type="entry name" value="HTH_TetR"/>
</dbReference>
<organism evidence="4 5">
    <name type="scientific">Streptococcus loxodontisalivarius</name>
    <dbReference type="NCBI Taxonomy" id="1349415"/>
    <lineage>
        <taxon>Bacteria</taxon>
        <taxon>Bacillati</taxon>
        <taxon>Bacillota</taxon>
        <taxon>Bacilli</taxon>
        <taxon>Lactobacillales</taxon>
        <taxon>Streptococcaceae</taxon>
        <taxon>Streptococcus</taxon>
    </lineage>
</organism>
<evidence type="ECO:0000313" key="4">
    <source>
        <dbReference type="EMBL" id="MBM7642679.1"/>
    </source>
</evidence>
<evidence type="ECO:0000256" key="1">
    <source>
        <dbReference type="ARBA" id="ARBA00023125"/>
    </source>
</evidence>
<comment type="caution">
    <text evidence="4">The sequence shown here is derived from an EMBL/GenBank/DDBJ whole genome shotgun (WGS) entry which is preliminary data.</text>
</comment>
<sequence>MTTDLRISKTKDAIRSTFLNILAQKNFEQITVAELSKEANISRKTFYAHYLDKYDLVEKIEAEMSDEFSKRLCKLNPNQMPITISEEEAIKRLLPLLDFIEENLDFFELVAEKKIGFSWYEDVMGTYIDELSNSLYCQNNSWIDYQKDVIKALSASNWNRWVKTGRQESKEDFARWMVNTNRNFFFNYGQ</sequence>
<dbReference type="PANTHER" id="PTHR43479">
    <property type="entry name" value="ACREF/ENVCD OPERON REPRESSOR-RELATED"/>
    <property type="match status" value="1"/>
</dbReference>
<dbReference type="RefSeq" id="WP_205009520.1">
    <property type="nucleotide sequence ID" value="NZ_JAFBEH010000017.1"/>
</dbReference>
<dbReference type="Proteomes" id="UP000697472">
    <property type="component" value="Unassembled WGS sequence"/>
</dbReference>
<dbReference type="Gene3D" id="1.10.357.10">
    <property type="entry name" value="Tetracycline Repressor, domain 2"/>
    <property type="match status" value="1"/>
</dbReference>
<reference evidence="4 5" key="1">
    <citation type="submission" date="2021-01" db="EMBL/GenBank/DDBJ databases">
        <title>Genomic Encyclopedia of Type Strains, Phase IV (KMG-IV): sequencing the most valuable type-strain genomes for metagenomic binning, comparative biology and taxonomic classification.</title>
        <authorList>
            <person name="Goeker M."/>
        </authorList>
    </citation>
    <scope>NUCLEOTIDE SEQUENCE [LARGE SCALE GENOMIC DNA]</scope>
    <source>
        <strain evidence="4 5">DSM 27382</strain>
    </source>
</reference>
<proteinExistence type="predicted"/>
<feature type="DNA-binding region" description="H-T-H motif" evidence="2">
    <location>
        <begin position="31"/>
        <end position="50"/>
    </location>
</feature>
<evidence type="ECO:0000313" key="5">
    <source>
        <dbReference type="Proteomes" id="UP000697472"/>
    </source>
</evidence>
<accession>A0ABS2PT34</accession>
<dbReference type="InterPro" id="IPR009057">
    <property type="entry name" value="Homeodomain-like_sf"/>
</dbReference>
<keyword evidence="1 2" id="KW-0238">DNA-binding</keyword>
<dbReference type="EMBL" id="JAFBEH010000017">
    <property type="protein sequence ID" value="MBM7642679.1"/>
    <property type="molecule type" value="Genomic_DNA"/>
</dbReference>
<feature type="domain" description="HTH tetR-type" evidence="3">
    <location>
        <begin position="8"/>
        <end position="68"/>
    </location>
</feature>
<dbReference type="InterPro" id="IPR050624">
    <property type="entry name" value="HTH-type_Tx_Regulator"/>
</dbReference>
<dbReference type="SUPFAM" id="SSF46689">
    <property type="entry name" value="Homeodomain-like"/>
    <property type="match status" value="1"/>
</dbReference>
<keyword evidence="5" id="KW-1185">Reference proteome</keyword>
<dbReference type="Pfam" id="PF00440">
    <property type="entry name" value="TetR_N"/>
    <property type="match status" value="1"/>
</dbReference>
<evidence type="ECO:0000259" key="3">
    <source>
        <dbReference type="PROSITE" id="PS50977"/>
    </source>
</evidence>